<name>A0A855SI22_PHOAN</name>
<keyword evidence="2" id="KW-0229">DNA integration</keyword>
<dbReference type="PROSITE" id="PS51898">
    <property type="entry name" value="TYR_RECOMBINASE"/>
    <property type="match status" value="1"/>
</dbReference>
<evidence type="ECO:0000256" key="2">
    <source>
        <dbReference type="ARBA" id="ARBA00022908"/>
    </source>
</evidence>
<dbReference type="GO" id="GO:0015074">
    <property type="term" value="P:DNA integration"/>
    <property type="evidence" value="ECO:0007669"/>
    <property type="project" value="UniProtKB-KW"/>
</dbReference>
<sequence>MERIRASSSNKALHQLIILWGCRLSELRLARRSHFDMEASIWTIPKELSKNNASIRRPIPTKVCEILERLIETYKYMLFLGSDLDTPITISAAANRYIRCIRDGLTIDDWRTHDFRCSLSNCASKLGEMPHVVVKILGHKFGGVLAVYNKHFVG</sequence>
<dbReference type="GO" id="GO:0003677">
    <property type="term" value="F:DNA binding"/>
    <property type="evidence" value="ECO:0007669"/>
    <property type="project" value="InterPro"/>
</dbReference>
<evidence type="ECO:0000313" key="5">
    <source>
        <dbReference type="EMBL" id="PSX10040.1"/>
    </source>
</evidence>
<dbReference type="Gene3D" id="1.10.443.10">
    <property type="entry name" value="Intergrase catalytic core"/>
    <property type="match status" value="1"/>
</dbReference>
<dbReference type="PANTHER" id="PTHR30629:SF2">
    <property type="entry name" value="PROPHAGE INTEGRASE INTS-RELATED"/>
    <property type="match status" value="1"/>
</dbReference>
<reference evidence="5 6" key="1">
    <citation type="submission" date="2018-01" db="EMBL/GenBank/DDBJ databases">
        <title>Whole genome sequencing of Histamine producing bacteria.</title>
        <authorList>
            <person name="Butler K."/>
        </authorList>
    </citation>
    <scope>NUCLEOTIDE SEQUENCE [LARGE SCALE GENOMIC DNA]</scope>
    <source>
        <strain evidence="5 6">A2-1</strain>
    </source>
</reference>
<dbReference type="InterPro" id="IPR050808">
    <property type="entry name" value="Phage_Integrase"/>
</dbReference>
<keyword evidence="3" id="KW-0233">DNA recombination</keyword>
<dbReference type="AlphaFoldDB" id="A0A855SI22"/>
<gene>
    <name evidence="5" type="ORF">C0W41_04385</name>
</gene>
<evidence type="ECO:0000313" key="6">
    <source>
        <dbReference type="Proteomes" id="UP000241440"/>
    </source>
</evidence>
<dbReference type="InterPro" id="IPR013762">
    <property type="entry name" value="Integrase-like_cat_sf"/>
</dbReference>
<dbReference type="Pfam" id="PF00589">
    <property type="entry name" value="Phage_integrase"/>
    <property type="match status" value="1"/>
</dbReference>
<dbReference type="Proteomes" id="UP000241440">
    <property type="component" value="Unassembled WGS sequence"/>
</dbReference>
<dbReference type="InterPro" id="IPR011010">
    <property type="entry name" value="DNA_brk_join_enz"/>
</dbReference>
<evidence type="ECO:0000259" key="4">
    <source>
        <dbReference type="PROSITE" id="PS51898"/>
    </source>
</evidence>
<dbReference type="PANTHER" id="PTHR30629">
    <property type="entry name" value="PROPHAGE INTEGRASE"/>
    <property type="match status" value="1"/>
</dbReference>
<evidence type="ECO:0000256" key="3">
    <source>
        <dbReference type="ARBA" id="ARBA00023172"/>
    </source>
</evidence>
<protein>
    <recommendedName>
        <fullName evidence="4">Tyr recombinase domain-containing protein</fullName>
    </recommendedName>
</protein>
<evidence type="ECO:0000256" key="1">
    <source>
        <dbReference type="ARBA" id="ARBA00008857"/>
    </source>
</evidence>
<proteinExistence type="inferred from homology"/>
<dbReference type="InterPro" id="IPR002104">
    <property type="entry name" value="Integrase_catalytic"/>
</dbReference>
<dbReference type="RefSeq" id="WP_080890427.1">
    <property type="nucleotide sequence ID" value="NZ_JZSN01000008.1"/>
</dbReference>
<feature type="domain" description="Tyr recombinase" evidence="4">
    <location>
        <begin position="1"/>
        <end position="154"/>
    </location>
</feature>
<organism evidence="5 6">
    <name type="scientific">Photobacterium angustum</name>
    <dbReference type="NCBI Taxonomy" id="661"/>
    <lineage>
        <taxon>Bacteria</taxon>
        <taxon>Pseudomonadati</taxon>
        <taxon>Pseudomonadota</taxon>
        <taxon>Gammaproteobacteria</taxon>
        <taxon>Vibrionales</taxon>
        <taxon>Vibrionaceae</taxon>
        <taxon>Photobacterium</taxon>
    </lineage>
</organism>
<comment type="caution">
    <text evidence="5">The sequence shown here is derived from an EMBL/GenBank/DDBJ whole genome shotgun (WGS) entry which is preliminary data.</text>
</comment>
<dbReference type="SUPFAM" id="SSF56349">
    <property type="entry name" value="DNA breaking-rejoining enzymes"/>
    <property type="match status" value="1"/>
</dbReference>
<dbReference type="GO" id="GO:0006310">
    <property type="term" value="P:DNA recombination"/>
    <property type="evidence" value="ECO:0007669"/>
    <property type="project" value="UniProtKB-KW"/>
</dbReference>
<dbReference type="EMBL" id="PYOY01000001">
    <property type="protein sequence ID" value="PSX10040.1"/>
    <property type="molecule type" value="Genomic_DNA"/>
</dbReference>
<accession>A0A855SI22</accession>
<comment type="similarity">
    <text evidence="1">Belongs to the 'phage' integrase family.</text>
</comment>